<evidence type="ECO:0008006" key="4">
    <source>
        <dbReference type="Google" id="ProtNLM"/>
    </source>
</evidence>
<accession>A0A4C1U8Y1</accession>
<evidence type="ECO:0000313" key="2">
    <source>
        <dbReference type="EMBL" id="GBP22893.1"/>
    </source>
</evidence>
<evidence type="ECO:0000256" key="1">
    <source>
        <dbReference type="SAM" id="MobiDB-lite"/>
    </source>
</evidence>
<organism evidence="2 3">
    <name type="scientific">Eumeta variegata</name>
    <name type="common">Bagworm moth</name>
    <name type="synonym">Eumeta japonica</name>
    <dbReference type="NCBI Taxonomy" id="151549"/>
    <lineage>
        <taxon>Eukaryota</taxon>
        <taxon>Metazoa</taxon>
        <taxon>Ecdysozoa</taxon>
        <taxon>Arthropoda</taxon>
        <taxon>Hexapoda</taxon>
        <taxon>Insecta</taxon>
        <taxon>Pterygota</taxon>
        <taxon>Neoptera</taxon>
        <taxon>Endopterygota</taxon>
        <taxon>Lepidoptera</taxon>
        <taxon>Glossata</taxon>
        <taxon>Ditrysia</taxon>
        <taxon>Tineoidea</taxon>
        <taxon>Psychidae</taxon>
        <taxon>Oiketicinae</taxon>
        <taxon>Eumeta</taxon>
    </lineage>
</organism>
<dbReference type="EMBL" id="BGZK01000145">
    <property type="protein sequence ID" value="GBP22893.1"/>
    <property type="molecule type" value="Genomic_DNA"/>
</dbReference>
<protein>
    <recommendedName>
        <fullName evidence="4">Nucleic-acid-binding protein from transposon X-element</fullName>
    </recommendedName>
</protein>
<dbReference type="Proteomes" id="UP000299102">
    <property type="component" value="Unassembled WGS sequence"/>
</dbReference>
<proteinExistence type="predicted"/>
<feature type="compositionally biased region" description="Polar residues" evidence="1">
    <location>
        <begin position="100"/>
        <end position="125"/>
    </location>
</feature>
<sequence>MHGHAPTNVMYVAHMCRRMRHLKIAAVLPLEVVSLDLWRHRYPLGIPDQCHRCQLYGHLVANCHEQPCCVTKDCDKTKESGGIGVKISPRAAGGDAFPTRVTSQQQVRETTFQESPKSSSIQTGPRRQHLEKIQIQ</sequence>
<feature type="region of interest" description="Disordered" evidence="1">
    <location>
        <begin position="81"/>
        <end position="136"/>
    </location>
</feature>
<reference evidence="2 3" key="1">
    <citation type="journal article" date="2019" name="Commun. Biol.">
        <title>The bagworm genome reveals a unique fibroin gene that provides high tensile strength.</title>
        <authorList>
            <person name="Kono N."/>
            <person name="Nakamura H."/>
            <person name="Ohtoshi R."/>
            <person name="Tomita M."/>
            <person name="Numata K."/>
            <person name="Arakawa K."/>
        </authorList>
    </citation>
    <scope>NUCLEOTIDE SEQUENCE [LARGE SCALE GENOMIC DNA]</scope>
</reference>
<keyword evidence="3" id="KW-1185">Reference proteome</keyword>
<comment type="caution">
    <text evidence="2">The sequence shown here is derived from an EMBL/GenBank/DDBJ whole genome shotgun (WGS) entry which is preliminary data.</text>
</comment>
<name>A0A4C1U8Y1_EUMVA</name>
<gene>
    <name evidence="2" type="ORF">EVAR_95293_1</name>
</gene>
<evidence type="ECO:0000313" key="3">
    <source>
        <dbReference type="Proteomes" id="UP000299102"/>
    </source>
</evidence>
<dbReference type="AlphaFoldDB" id="A0A4C1U8Y1"/>